<dbReference type="GO" id="GO:0005634">
    <property type="term" value="C:nucleus"/>
    <property type="evidence" value="ECO:0007669"/>
    <property type="project" value="UniProtKB-SubCell"/>
</dbReference>
<reference evidence="13 15" key="1">
    <citation type="submission" date="2016-05" db="EMBL/GenBank/DDBJ databases">
        <title>Comparative analysis of secretome profiles of manganese(II)-oxidizing ascomycete fungi.</title>
        <authorList>
            <consortium name="DOE Joint Genome Institute"/>
            <person name="Zeiner C.A."/>
            <person name="Purvine S.O."/>
            <person name="Zink E.M."/>
            <person name="Wu S."/>
            <person name="Pasa-Tolic L."/>
            <person name="Chaput D.L."/>
            <person name="Haridas S."/>
            <person name="Grigoriev I.V."/>
            <person name="Santelli C.M."/>
            <person name="Hansel C.M."/>
        </authorList>
    </citation>
    <scope>NUCLEOTIDE SEQUENCE [LARGE SCALE GENOMIC DNA]</scope>
    <source>
        <strain evidence="13 15">SRC1lrK2f</strain>
    </source>
</reference>
<accession>A0A177D2J1</accession>
<dbReference type="Pfam" id="PF00583">
    <property type="entry name" value="Acetyltransf_1"/>
    <property type="match status" value="1"/>
</dbReference>
<dbReference type="KEGG" id="aalt:CC77DRAFT_949967"/>
<dbReference type="RefSeq" id="XP_018379296.1">
    <property type="nucleotide sequence ID" value="XM_018535290.1"/>
</dbReference>
<keyword evidence="6" id="KW-0963">Cytoplasm</keyword>
<evidence type="ECO:0000256" key="2">
    <source>
        <dbReference type="ARBA" id="ARBA00004496"/>
    </source>
</evidence>
<dbReference type="AlphaFoldDB" id="A0A177D2J1"/>
<dbReference type="SUPFAM" id="SSF55729">
    <property type="entry name" value="Acyl-CoA N-acyltransferases (Nat)"/>
    <property type="match status" value="1"/>
</dbReference>
<dbReference type="PROSITE" id="PS51186">
    <property type="entry name" value="GNAT"/>
    <property type="match status" value="1"/>
</dbReference>
<name>A0A177D2J1_ALTAL</name>
<evidence type="ECO:0000313" key="14">
    <source>
        <dbReference type="EMBL" id="RYN69109.1"/>
    </source>
</evidence>
<protein>
    <recommendedName>
        <fullName evidence="5">N-alpha-acetyltransferase 40</fullName>
        <ecNumber evidence="4">2.3.1.257</ecNumber>
    </recommendedName>
</protein>
<evidence type="ECO:0000256" key="1">
    <source>
        <dbReference type="ARBA" id="ARBA00004123"/>
    </source>
</evidence>
<dbReference type="InterPro" id="IPR016181">
    <property type="entry name" value="Acyl_CoA_acyltransferase"/>
</dbReference>
<dbReference type="VEuPathDB" id="FungiDB:CC77DRAFT_949967"/>
<keyword evidence="15" id="KW-1185">Reference proteome</keyword>
<evidence type="ECO:0000256" key="11">
    <source>
        <dbReference type="ARBA" id="ARBA00049524"/>
    </source>
</evidence>
<feature type="domain" description="N-acetyltransferase" evidence="12">
    <location>
        <begin position="39"/>
        <end position="218"/>
    </location>
</feature>
<dbReference type="CDD" id="cd04301">
    <property type="entry name" value="NAT_SF"/>
    <property type="match status" value="1"/>
</dbReference>
<gene>
    <name evidence="14" type="ORF">AA0117_g11050</name>
    <name evidence="13" type="ORF">CC77DRAFT_949967</name>
</gene>
<dbReference type="EMBL" id="PDXD01000046">
    <property type="protein sequence ID" value="RYN69109.1"/>
    <property type="molecule type" value="Genomic_DNA"/>
</dbReference>
<dbReference type="GO" id="GO:0010485">
    <property type="term" value="F:histone H4 acetyltransferase activity"/>
    <property type="evidence" value="ECO:0007669"/>
    <property type="project" value="InterPro"/>
</dbReference>
<comment type="similarity">
    <text evidence="3">Belongs to the acetyltransferase family. NAA40 subfamily.</text>
</comment>
<keyword evidence="9" id="KW-0012">Acyltransferase</keyword>
<evidence type="ECO:0000313" key="13">
    <source>
        <dbReference type="EMBL" id="OAG13875.1"/>
    </source>
</evidence>
<evidence type="ECO:0000256" key="6">
    <source>
        <dbReference type="ARBA" id="ARBA00022490"/>
    </source>
</evidence>
<dbReference type="Proteomes" id="UP000291422">
    <property type="component" value="Unassembled WGS sequence"/>
</dbReference>
<dbReference type="PANTHER" id="PTHR20531:SF1">
    <property type="entry name" value="N-ALPHA-ACETYLTRANSFERASE 40"/>
    <property type="match status" value="1"/>
</dbReference>
<dbReference type="InterPro" id="IPR039949">
    <property type="entry name" value="NAA40"/>
</dbReference>
<evidence type="ECO:0000259" key="12">
    <source>
        <dbReference type="PROSITE" id="PS51186"/>
    </source>
</evidence>
<keyword evidence="8" id="KW-0539">Nucleus</keyword>
<comment type="catalytic activity">
    <reaction evidence="10">
        <text>N-terminal L-seryl-[histone H2A] + acetyl-CoA = N-terminal N(alpha)-acetyl-L-seryl-[histone H2A] + CoA + H(+)</text>
        <dbReference type="Rhea" id="RHEA:50600"/>
        <dbReference type="Rhea" id="RHEA-COMP:12742"/>
        <dbReference type="Rhea" id="RHEA-COMP:12744"/>
        <dbReference type="ChEBI" id="CHEBI:15378"/>
        <dbReference type="ChEBI" id="CHEBI:57287"/>
        <dbReference type="ChEBI" id="CHEBI:57288"/>
        <dbReference type="ChEBI" id="CHEBI:64738"/>
        <dbReference type="ChEBI" id="CHEBI:83690"/>
        <dbReference type="EC" id="2.3.1.257"/>
    </reaction>
</comment>
<evidence type="ECO:0000313" key="15">
    <source>
        <dbReference type="Proteomes" id="UP000077248"/>
    </source>
</evidence>
<dbReference type="Proteomes" id="UP000077248">
    <property type="component" value="Unassembled WGS sequence"/>
</dbReference>
<evidence type="ECO:0000256" key="4">
    <source>
        <dbReference type="ARBA" id="ARBA00012950"/>
    </source>
</evidence>
<dbReference type="GO" id="GO:1990189">
    <property type="term" value="F:protein N-terminal-serine acetyltransferase activity"/>
    <property type="evidence" value="ECO:0007669"/>
    <property type="project" value="UniProtKB-EC"/>
</dbReference>
<dbReference type="PANTHER" id="PTHR20531">
    <property type="entry name" value="N-ALPHA-ACETYLTRANSFERASE 40"/>
    <property type="match status" value="1"/>
</dbReference>
<dbReference type="STRING" id="5599.A0A177D2J1"/>
<dbReference type="EC" id="2.3.1.257" evidence="4"/>
<reference evidence="14" key="3">
    <citation type="journal article" date="2019" name="J. ISSAAS">
        <title>Genomics, evolutionary history and diagnostics of the Alternaria alternata species group including apple and Asian pear pathotypes.</title>
        <authorList>
            <person name="Armitage A.D."/>
            <person name="Cockerton H.M."/>
            <person name="Sreenivasaprasad S."/>
            <person name="Woodhall J."/>
            <person name="Lane C."/>
            <person name="Harrison R.J."/>
            <person name="Clarkson J.P."/>
        </authorList>
    </citation>
    <scope>NUCLEOTIDE SEQUENCE</scope>
    <source>
        <strain evidence="14">FERA 1177</strain>
    </source>
</reference>
<organism evidence="13 15">
    <name type="scientific">Alternaria alternata</name>
    <name type="common">Alternaria rot fungus</name>
    <name type="synonym">Torula alternata</name>
    <dbReference type="NCBI Taxonomy" id="5599"/>
    <lineage>
        <taxon>Eukaryota</taxon>
        <taxon>Fungi</taxon>
        <taxon>Dikarya</taxon>
        <taxon>Ascomycota</taxon>
        <taxon>Pezizomycotina</taxon>
        <taxon>Dothideomycetes</taxon>
        <taxon>Pleosporomycetidae</taxon>
        <taxon>Pleosporales</taxon>
        <taxon>Pleosporineae</taxon>
        <taxon>Pleosporaceae</taxon>
        <taxon>Alternaria</taxon>
        <taxon>Alternaria sect. Alternaria</taxon>
        <taxon>Alternaria alternata complex</taxon>
    </lineage>
</organism>
<dbReference type="OMA" id="ETNVGPY"/>
<evidence type="ECO:0000256" key="5">
    <source>
        <dbReference type="ARBA" id="ARBA00015043"/>
    </source>
</evidence>
<keyword evidence="7" id="KW-0808">Transferase</keyword>
<dbReference type="GO" id="GO:0043998">
    <property type="term" value="F:histone H2A acetyltransferase activity"/>
    <property type="evidence" value="ECO:0007669"/>
    <property type="project" value="InterPro"/>
</dbReference>
<reference evidence="16" key="2">
    <citation type="journal article" date="2019" name="bioRxiv">
        <title>Genomics, evolutionary history and diagnostics of the Alternaria alternata species group including apple and Asian pear pathotypes.</title>
        <authorList>
            <person name="Armitage A.D."/>
            <person name="Cockerton H.M."/>
            <person name="Sreenivasaprasad S."/>
            <person name="Woodhall J.W."/>
            <person name="Lane C.R."/>
            <person name="Harrison R.J."/>
            <person name="Clarkson J.P."/>
        </authorList>
    </citation>
    <scope>NUCLEOTIDE SEQUENCE [LARGE SCALE GENOMIC DNA]</scope>
    <source>
        <strain evidence="16">FERA 1177</strain>
    </source>
</reference>
<evidence type="ECO:0000313" key="16">
    <source>
        <dbReference type="Proteomes" id="UP000291422"/>
    </source>
</evidence>
<dbReference type="Gene3D" id="3.40.630.30">
    <property type="match status" value="1"/>
</dbReference>
<dbReference type="GO" id="GO:0005737">
    <property type="term" value="C:cytoplasm"/>
    <property type="evidence" value="ECO:0007669"/>
    <property type="project" value="UniProtKB-SubCell"/>
</dbReference>
<comment type="catalytic activity">
    <reaction evidence="11">
        <text>N-terminal L-seryl-[histone H4] + acetyl-CoA = N-terminal N(alpha)-acetyl-L-seryl-[histone H4] + CoA + H(+)</text>
        <dbReference type="Rhea" id="RHEA:50596"/>
        <dbReference type="Rhea" id="RHEA-COMP:12740"/>
        <dbReference type="Rhea" id="RHEA-COMP:12743"/>
        <dbReference type="ChEBI" id="CHEBI:15378"/>
        <dbReference type="ChEBI" id="CHEBI:57287"/>
        <dbReference type="ChEBI" id="CHEBI:57288"/>
        <dbReference type="ChEBI" id="CHEBI:64738"/>
        <dbReference type="ChEBI" id="CHEBI:83690"/>
        <dbReference type="EC" id="2.3.1.257"/>
    </reaction>
</comment>
<dbReference type="GeneID" id="29120884"/>
<evidence type="ECO:0000256" key="8">
    <source>
        <dbReference type="ARBA" id="ARBA00023242"/>
    </source>
</evidence>
<comment type="subcellular location">
    <subcellularLocation>
        <location evidence="2">Cytoplasm</location>
    </subcellularLocation>
    <subcellularLocation>
        <location evidence="1">Nucleus</location>
    </subcellularLocation>
</comment>
<dbReference type="EMBL" id="KV441505">
    <property type="protein sequence ID" value="OAG13875.1"/>
    <property type="molecule type" value="Genomic_DNA"/>
</dbReference>
<evidence type="ECO:0000256" key="7">
    <source>
        <dbReference type="ARBA" id="ARBA00022679"/>
    </source>
</evidence>
<sequence>MAHVVARVQAVQTLLREDVYLSAYGAPHLPCPLSFQFVPSAFDLTKDELEACLSLVNKTSGHDYKASSVGWNPRKKREEMLDGEMMYLLVRRRPIDTAGQGSMEGTSSDDGILGFTSFMFTYDDPPHQDRQVLYIYEIHLEEQLRGQGLGPRLIKFIENAAHACQIKKTMLTVFTANKRAKRMYESLGYAKDESSPNDRVTRNKVIKADYHIMSKSID</sequence>
<dbReference type="InterPro" id="IPR000182">
    <property type="entry name" value="GNAT_dom"/>
</dbReference>
<evidence type="ECO:0000256" key="9">
    <source>
        <dbReference type="ARBA" id="ARBA00023315"/>
    </source>
</evidence>
<proteinExistence type="inferred from homology"/>
<evidence type="ECO:0000256" key="3">
    <source>
        <dbReference type="ARBA" id="ARBA00008870"/>
    </source>
</evidence>
<evidence type="ECO:0000256" key="10">
    <source>
        <dbReference type="ARBA" id="ARBA00047821"/>
    </source>
</evidence>